<reference evidence="1" key="2">
    <citation type="journal article" date="2016" name="Mol. Ecol.">
        <title>Population genomics of the filarial nematode parasite Wuchereria bancrofti from mosquitoes.</title>
        <authorList>
            <person name="Small S.T."/>
            <person name="Reimer L.J."/>
            <person name="Tisch D.J."/>
            <person name="King C.L."/>
            <person name="Christensen B.M."/>
            <person name="Siba P.M."/>
            <person name="Kazura J.W."/>
            <person name="Serre D."/>
            <person name="Zimmerman P.A."/>
        </authorList>
    </citation>
    <scope>NUCLEOTIDE SEQUENCE</scope>
    <source>
        <strain evidence="1">pt0022</strain>
    </source>
</reference>
<sequence length="48" mass="5528">MAIATNHFYSEGYVALMFTFYKFRFDSCRKQKQSGFVTLPHAAQNGSM</sequence>
<reference evidence="2" key="3">
    <citation type="submission" date="2024-02" db="UniProtKB">
        <authorList>
            <consortium name="WormBaseParasite"/>
        </authorList>
    </citation>
    <scope>IDENTIFICATION</scope>
    <source>
        <strain evidence="2">pt0022</strain>
    </source>
</reference>
<accession>A0AAF5PI53</accession>
<evidence type="ECO:0000313" key="1">
    <source>
        <dbReference type="Proteomes" id="UP000093561"/>
    </source>
</evidence>
<organism evidence="1 2">
    <name type="scientific">Wuchereria bancrofti</name>
    <dbReference type="NCBI Taxonomy" id="6293"/>
    <lineage>
        <taxon>Eukaryota</taxon>
        <taxon>Metazoa</taxon>
        <taxon>Ecdysozoa</taxon>
        <taxon>Nematoda</taxon>
        <taxon>Chromadorea</taxon>
        <taxon>Rhabditida</taxon>
        <taxon>Spirurina</taxon>
        <taxon>Spiruromorpha</taxon>
        <taxon>Filarioidea</taxon>
        <taxon>Onchocercidae</taxon>
        <taxon>Wuchereria</taxon>
    </lineage>
</organism>
<evidence type="ECO:0000313" key="2">
    <source>
        <dbReference type="WBParaSite" id="mrna-Wban_01027"/>
    </source>
</evidence>
<reference evidence="1" key="1">
    <citation type="submission" date="2015-03" db="EMBL/GenBank/DDBJ databases">
        <title>Wuchereria bancrofti Genome Sequencing Papua New Guinea Strain.</title>
        <authorList>
            <person name="Small S.T."/>
            <person name="Serre D."/>
            <person name="Zimmerman P.A."/>
        </authorList>
    </citation>
    <scope>NUCLEOTIDE SEQUENCE [LARGE SCALE GENOMIC DNA]</scope>
    <source>
        <strain evidence="1">pt0022</strain>
    </source>
</reference>
<proteinExistence type="predicted"/>
<name>A0AAF5PI53_WUCBA</name>
<dbReference type="Proteomes" id="UP000093561">
    <property type="component" value="Unassembled WGS sequence"/>
</dbReference>
<dbReference type="AlphaFoldDB" id="A0AAF5PI53"/>
<protein>
    <submittedName>
        <fullName evidence="2">Uncharacterized protein</fullName>
    </submittedName>
</protein>
<dbReference type="WBParaSite" id="mrna-Wban_01027">
    <property type="protein sequence ID" value="mrna-Wban_01027"/>
    <property type="gene ID" value="Wban_01027"/>
</dbReference>